<dbReference type="PANTHER" id="PTHR19211:SF6">
    <property type="entry name" value="BLL7188 PROTEIN"/>
    <property type="match status" value="1"/>
</dbReference>
<feature type="region of interest" description="Disordered" evidence="5">
    <location>
        <begin position="247"/>
        <end position="276"/>
    </location>
</feature>
<dbReference type="Gene3D" id="3.40.50.300">
    <property type="entry name" value="P-loop containing nucleotide triphosphate hydrolases"/>
    <property type="match status" value="2"/>
</dbReference>
<name>A0ABW5UKL8_9BURK</name>
<evidence type="ECO:0000256" key="2">
    <source>
        <dbReference type="ARBA" id="ARBA00022737"/>
    </source>
</evidence>
<dbReference type="Pfam" id="PF00005">
    <property type="entry name" value="ABC_tran"/>
    <property type="match status" value="2"/>
</dbReference>
<keyword evidence="1" id="KW-1003">Cell membrane</keyword>
<dbReference type="InterPro" id="IPR003593">
    <property type="entry name" value="AAA+_ATPase"/>
</dbReference>
<proteinExistence type="predicted"/>
<feature type="compositionally biased region" description="Basic and acidic residues" evidence="5">
    <location>
        <begin position="247"/>
        <end position="272"/>
    </location>
</feature>
<evidence type="ECO:0000259" key="6">
    <source>
        <dbReference type="PROSITE" id="PS50893"/>
    </source>
</evidence>
<organism evidence="7 8">
    <name type="scientific">Comamonas terrae</name>
    <dbReference type="NCBI Taxonomy" id="673548"/>
    <lineage>
        <taxon>Bacteria</taxon>
        <taxon>Pseudomonadati</taxon>
        <taxon>Pseudomonadota</taxon>
        <taxon>Betaproteobacteria</taxon>
        <taxon>Burkholderiales</taxon>
        <taxon>Comamonadaceae</taxon>
        <taxon>Comamonas</taxon>
    </lineage>
</organism>
<evidence type="ECO:0000256" key="5">
    <source>
        <dbReference type="SAM" id="MobiDB-lite"/>
    </source>
</evidence>
<dbReference type="GO" id="GO:0005524">
    <property type="term" value="F:ATP binding"/>
    <property type="evidence" value="ECO:0007669"/>
    <property type="project" value="UniProtKB-KW"/>
</dbReference>
<keyword evidence="2" id="KW-0677">Repeat</keyword>
<keyword evidence="4 7" id="KW-0067">ATP-binding</keyword>
<evidence type="ECO:0000313" key="8">
    <source>
        <dbReference type="Proteomes" id="UP001597463"/>
    </source>
</evidence>
<dbReference type="PANTHER" id="PTHR19211">
    <property type="entry name" value="ATP-BINDING TRANSPORT PROTEIN-RELATED"/>
    <property type="match status" value="1"/>
</dbReference>
<gene>
    <name evidence="7" type="ORF">ACFSW6_08660</name>
</gene>
<dbReference type="RefSeq" id="WP_066469823.1">
    <property type="nucleotide sequence ID" value="NZ_BCNT01000001.1"/>
</dbReference>
<reference evidence="8" key="1">
    <citation type="journal article" date="2019" name="Int. J. Syst. Evol. Microbiol.">
        <title>The Global Catalogue of Microorganisms (GCM) 10K type strain sequencing project: providing services to taxonomists for standard genome sequencing and annotation.</title>
        <authorList>
            <consortium name="The Broad Institute Genomics Platform"/>
            <consortium name="The Broad Institute Genome Sequencing Center for Infectious Disease"/>
            <person name="Wu L."/>
            <person name="Ma J."/>
        </authorList>
    </citation>
    <scope>NUCLEOTIDE SEQUENCE [LARGE SCALE GENOMIC DNA]</scope>
    <source>
        <strain evidence="8">TISTR 1906</strain>
    </source>
</reference>
<dbReference type="SMART" id="SM00382">
    <property type="entry name" value="AAA"/>
    <property type="match status" value="2"/>
</dbReference>
<keyword evidence="3" id="KW-0547">Nucleotide-binding</keyword>
<evidence type="ECO:0000256" key="1">
    <source>
        <dbReference type="ARBA" id="ARBA00022475"/>
    </source>
</evidence>
<evidence type="ECO:0000256" key="4">
    <source>
        <dbReference type="ARBA" id="ARBA00022840"/>
    </source>
</evidence>
<protein>
    <submittedName>
        <fullName evidence="7">ABC-F family ATP-binding cassette domain-containing protein</fullName>
    </submittedName>
</protein>
<feature type="domain" description="ABC transporter" evidence="6">
    <location>
        <begin position="335"/>
        <end position="539"/>
    </location>
</feature>
<dbReference type="Proteomes" id="UP001597463">
    <property type="component" value="Unassembled WGS sequence"/>
</dbReference>
<dbReference type="InterPro" id="IPR050611">
    <property type="entry name" value="ABCF"/>
</dbReference>
<feature type="domain" description="ABC transporter" evidence="6">
    <location>
        <begin position="6"/>
        <end position="240"/>
    </location>
</feature>
<keyword evidence="8" id="KW-1185">Reference proteome</keyword>
<dbReference type="EMBL" id="JBHUMV010000003">
    <property type="protein sequence ID" value="MFD2754157.1"/>
    <property type="molecule type" value="Genomic_DNA"/>
</dbReference>
<evidence type="ECO:0000313" key="7">
    <source>
        <dbReference type="EMBL" id="MFD2754157.1"/>
    </source>
</evidence>
<evidence type="ECO:0000256" key="3">
    <source>
        <dbReference type="ARBA" id="ARBA00022741"/>
    </source>
</evidence>
<accession>A0ABW5UKL8</accession>
<dbReference type="CDD" id="cd03221">
    <property type="entry name" value="ABCF_EF-3"/>
    <property type="match status" value="1"/>
</dbReference>
<comment type="caution">
    <text evidence="7">The sequence shown here is derived from an EMBL/GenBank/DDBJ whole genome shotgun (WGS) entry which is preliminary data.</text>
</comment>
<dbReference type="SUPFAM" id="SSF52540">
    <property type="entry name" value="P-loop containing nucleoside triphosphate hydrolases"/>
    <property type="match status" value="2"/>
</dbReference>
<keyword evidence="1" id="KW-0472">Membrane</keyword>
<dbReference type="InterPro" id="IPR027417">
    <property type="entry name" value="P-loop_NTPase"/>
</dbReference>
<dbReference type="InterPro" id="IPR003439">
    <property type="entry name" value="ABC_transporter-like_ATP-bd"/>
</dbReference>
<dbReference type="PROSITE" id="PS50893">
    <property type="entry name" value="ABC_TRANSPORTER_2"/>
    <property type="match status" value="2"/>
</dbReference>
<sequence length="539" mass="58985">MTEPRLTLHGVSFALPGGSALFTGLSDSFGATRTALVGRNGAGKSVLARILAGELAPSAGRCERLGTLHFVTQQAALPRPGQTVAGLAGLEGPLQALRNIENGSCAAEDFELLAERWDLRERLQAALQQHGLPPLPPETPASQLSCGQAMRVALIGAQLADADFLLLDEPGNHLDQAGRQALAQFIARWPRGLLLISHDRALLRCMERIVELAPHGLHSYGGNYDFYLQARRQSLQAAQARLAQRKLERTRQEHAMRVQQERQQRKSARGDKAGQQANQARILLDRQKQRAQDSAGKLAQQHATARQALDRHVRQAWQQMDAPPSIHLHLPSQAVQTPRIVAELREVRLPHLQATDPAPIDWRLQAGQRIAVTGPNGCGKSTLLQVLAGTLQPLQGQCLRHAPHAFLDQWLQLLRPECTVLELLQAASPATAEAEQRMRLAQLGLSAPQLATPSARLSGGERLKAALACALYADEPAALLLLDEPDNHLDLASIEALEQMLGQYRGTLVLVSHDEELLQRLQLTHRLEATDKGWQLREA</sequence>